<evidence type="ECO:0000259" key="2">
    <source>
        <dbReference type="Pfam" id="PF04155"/>
    </source>
</evidence>
<feature type="domain" description="Ground-like" evidence="2">
    <location>
        <begin position="162"/>
        <end position="244"/>
    </location>
</feature>
<dbReference type="Pfam" id="PF04155">
    <property type="entry name" value="Ground-like"/>
    <property type="match status" value="1"/>
</dbReference>
<dbReference type="InterPro" id="IPR007284">
    <property type="entry name" value="Ground-like_dom"/>
</dbReference>
<evidence type="ECO:0000313" key="4">
    <source>
        <dbReference type="WBParaSite" id="PDA_v2.g14839.t1"/>
    </source>
</evidence>
<dbReference type="Proteomes" id="UP000887578">
    <property type="component" value="Unplaced"/>
</dbReference>
<feature type="compositionally biased region" description="Polar residues" evidence="1">
    <location>
        <begin position="81"/>
        <end position="93"/>
    </location>
</feature>
<protein>
    <submittedName>
        <fullName evidence="4">Ground-like domain-containing protein</fullName>
    </submittedName>
</protein>
<dbReference type="PANTHER" id="PTHR31967:SF14">
    <property type="entry name" value="GROUND-LIKE DOMAIN-CONTAINING PROTEIN"/>
    <property type="match status" value="1"/>
</dbReference>
<proteinExistence type="predicted"/>
<evidence type="ECO:0000256" key="1">
    <source>
        <dbReference type="SAM" id="MobiDB-lite"/>
    </source>
</evidence>
<sequence>MIRKKRQQDYGRNPPTSQTSFEFQQPSPQSQPSQTFSSMQMRPSQTLQNNVASAVRNTVLSQQSQQPSTPPRTPAFRAQPSPVNNNFNQNLPPSTSPRRPNGRRAGQRQQPQPQQIPPQQDPVGSNNNGPLGGNNGPVKAARYYYPPRMPLPLPVCFYNPTGYVCCNKQLNDLIVDTYTELEARPKFHTCNINAIATMLQMKAESRFNTTFETIAGFEDFAQKIHFNGDLACKVEIGGKYMLAYGTVEDAEQHLPPEDSMGPQNEIPRHHISKRHSAFF</sequence>
<reference evidence="4" key="1">
    <citation type="submission" date="2022-11" db="UniProtKB">
        <authorList>
            <consortium name="WormBaseParasite"/>
        </authorList>
    </citation>
    <scope>IDENTIFICATION</scope>
</reference>
<feature type="compositionally biased region" description="Low complexity" evidence="1">
    <location>
        <begin position="16"/>
        <end position="40"/>
    </location>
</feature>
<feature type="compositionally biased region" description="Polar residues" evidence="1">
    <location>
        <begin position="41"/>
        <end position="60"/>
    </location>
</feature>
<feature type="region of interest" description="Disordered" evidence="1">
    <location>
        <begin position="1"/>
        <end position="135"/>
    </location>
</feature>
<keyword evidence="3" id="KW-1185">Reference proteome</keyword>
<name>A0A914P9U4_9BILA</name>
<dbReference type="PANTHER" id="PTHR31967">
    <property type="entry name" value="GROUNDHOG (HEDGEHOG-LIKE FAMILY)-RELATED"/>
    <property type="match status" value="1"/>
</dbReference>
<evidence type="ECO:0000313" key="3">
    <source>
        <dbReference type="Proteomes" id="UP000887578"/>
    </source>
</evidence>
<organism evidence="3 4">
    <name type="scientific">Panagrolaimus davidi</name>
    <dbReference type="NCBI Taxonomy" id="227884"/>
    <lineage>
        <taxon>Eukaryota</taxon>
        <taxon>Metazoa</taxon>
        <taxon>Ecdysozoa</taxon>
        <taxon>Nematoda</taxon>
        <taxon>Chromadorea</taxon>
        <taxon>Rhabditida</taxon>
        <taxon>Tylenchina</taxon>
        <taxon>Panagrolaimomorpha</taxon>
        <taxon>Panagrolaimoidea</taxon>
        <taxon>Panagrolaimidae</taxon>
        <taxon>Panagrolaimus</taxon>
    </lineage>
</organism>
<accession>A0A914P9U4</accession>
<dbReference type="WBParaSite" id="PDA_v2.g14839.t1">
    <property type="protein sequence ID" value="PDA_v2.g14839.t1"/>
    <property type="gene ID" value="PDA_v2.g14839"/>
</dbReference>
<dbReference type="AlphaFoldDB" id="A0A914P9U4"/>